<evidence type="ECO:0000313" key="3">
    <source>
        <dbReference type="Proteomes" id="UP000593564"/>
    </source>
</evidence>
<organism evidence="2 3">
    <name type="scientific">Camellia sinensis</name>
    <name type="common">Tea plant</name>
    <name type="synonym">Thea sinensis</name>
    <dbReference type="NCBI Taxonomy" id="4442"/>
    <lineage>
        <taxon>Eukaryota</taxon>
        <taxon>Viridiplantae</taxon>
        <taxon>Streptophyta</taxon>
        <taxon>Embryophyta</taxon>
        <taxon>Tracheophyta</taxon>
        <taxon>Spermatophyta</taxon>
        <taxon>Magnoliopsida</taxon>
        <taxon>eudicotyledons</taxon>
        <taxon>Gunneridae</taxon>
        <taxon>Pentapetalae</taxon>
        <taxon>asterids</taxon>
        <taxon>Ericales</taxon>
        <taxon>Theaceae</taxon>
        <taxon>Camellia</taxon>
    </lineage>
</organism>
<reference evidence="2 3" key="2">
    <citation type="submission" date="2020-07" db="EMBL/GenBank/DDBJ databases">
        <title>Genome assembly of wild tea tree DASZ reveals pedigree and selection history of tea varieties.</title>
        <authorList>
            <person name="Zhang W."/>
        </authorList>
    </citation>
    <scope>NUCLEOTIDE SEQUENCE [LARGE SCALE GENOMIC DNA]</scope>
    <source>
        <strain evidence="3">cv. G240</strain>
        <tissue evidence="2">Leaf</tissue>
    </source>
</reference>
<sequence>MAALSLSATLSSGKHTDNLTTPAPPNTLAPTPANPFQMHKVAIPTRLQAFSSYCHTPRGEQFPMKICPQQRLLPTWSCSLFLSSKKKKKIHHSQYDRRWAEPVGRLTAAPHLSYSAAGARSL</sequence>
<evidence type="ECO:0000256" key="1">
    <source>
        <dbReference type="SAM" id="MobiDB-lite"/>
    </source>
</evidence>
<proteinExistence type="predicted"/>
<comment type="caution">
    <text evidence="2">The sequence shown here is derived from an EMBL/GenBank/DDBJ whole genome shotgun (WGS) entry which is preliminary data.</text>
</comment>
<accession>A0A7J7FVS3</accession>
<reference evidence="3" key="1">
    <citation type="journal article" date="2020" name="Nat. Commun.">
        <title>Genome assembly of wild tea tree DASZ reveals pedigree and selection history of tea varieties.</title>
        <authorList>
            <person name="Zhang W."/>
            <person name="Zhang Y."/>
            <person name="Qiu H."/>
            <person name="Guo Y."/>
            <person name="Wan H."/>
            <person name="Zhang X."/>
            <person name="Scossa F."/>
            <person name="Alseekh S."/>
            <person name="Zhang Q."/>
            <person name="Wang P."/>
            <person name="Xu L."/>
            <person name="Schmidt M.H."/>
            <person name="Jia X."/>
            <person name="Li D."/>
            <person name="Zhu A."/>
            <person name="Guo F."/>
            <person name="Chen W."/>
            <person name="Ni D."/>
            <person name="Usadel B."/>
            <person name="Fernie A.R."/>
            <person name="Wen W."/>
        </authorList>
    </citation>
    <scope>NUCLEOTIDE SEQUENCE [LARGE SCALE GENOMIC DNA]</scope>
    <source>
        <strain evidence="3">cv. G240</strain>
    </source>
</reference>
<protein>
    <submittedName>
        <fullName evidence="2">Uncharacterized protein</fullName>
    </submittedName>
</protein>
<gene>
    <name evidence="2" type="ORF">HYC85_028654</name>
</gene>
<dbReference type="EMBL" id="JACBKZ010000014">
    <property type="protein sequence ID" value="KAF5932483.1"/>
    <property type="molecule type" value="Genomic_DNA"/>
</dbReference>
<evidence type="ECO:0000313" key="2">
    <source>
        <dbReference type="EMBL" id="KAF5932483.1"/>
    </source>
</evidence>
<dbReference type="AlphaFoldDB" id="A0A7J7FVS3"/>
<feature type="region of interest" description="Disordered" evidence="1">
    <location>
        <begin position="1"/>
        <end position="34"/>
    </location>
</feature>
<keyword evidence="3" id="KW-1185">Reference proteome</keyword>
<feature type="compositionally biased region" description="Low complexity" evidence="1">
    <location>
        <begin position="1"/>
        <end position="21"/>
    </location>
</feature>
<dbReference type="Proteomes" id="UP000593564">
    <property type="component" value="Unassembled WGS sequence"/>
</dbReference>
<name>A0A7J7FVS3_CAMSI</name>